<evidence type="ECO:0000256" key="2">
    <source>
        <dbReference type="SAM" id="SignalP"/>
    </source>
</evidence>
<gene>
    <name evidence="3" type="ORF">HPC62_05155</name>
</gene>
<keyword evidence="1" id="KW-1133">Transmembrane helix</keyword>
<keyword evidence="2" id="KW-0732">Signal</keyword>
<keyword evidence="4" id="KW-1185">Reference proteome</keyword>
<dbReference type="Proteomes" id="UP000505210">
    <property type="component" value="Chromosome"/>
</dbReference>
<dbReference type="Pfam" id="PF11353">
    <property type="entry name" value="DUF3153"/>
    <property type="match status" value="1"/>
</dbReference>
<reference evidence="3 4" key="1">
    <citation type="submission" date="2020-05" db="EMBL/GenBank/DDBJ databases">
        <title>Complete genome sequence of of a novel Thermoleptolyngbya strain isolated from hot springs of Ganzi, Sichuan China.</title>
        <authorList>
            <person name="Tang J."/>
            <person name="Daroch M."/>
            <person name="Li L."/>
            <person name="Waleron K."/>
            <person name="Waleron M."/>
            <person name="Waleron M."/>
        </authorList>
    </citation>
    <scope>NUCLEOTIDE SEQUENCE [LARGE SCALE GENOMIC DNA]</scope>
    <source>
        <strain evidence="3 4">PKUAC-SCTA183</strain>
    </source>
</reference>
<evidence type="ECO:0000313" key="4">
    <source>
        <dbReference type="Proteomes" id="UP000505210"/>
    </source>
</evidence>
<evidence type="ECO:0000313" key="3">
    <source>
        <dbReference type="EMBL" id="QKD81659.1"/>
    </source>
</evidence>
<feature type="chain" id="PRO_5026702919" evidence="2">
    <location>
        <begin position="21"/>
        <end position="250"/>
    </location>
</feature>
<name>A0A6M8B3C4_9CYAN</name>
<feature type="signal peptide" evidence="2">
    <location>
        <begin position="1"/>
        <end position="20"/>
    </location>
</feature>
<dbReference type="KEGG" id="theu:HPC62_05155"/>
<dbReference type="InterPro" id="IPR021499">
    <property type="entry name" value="DUF3153"/>
</dbReference>
<evidence type="ECO:0000256" key="1">
    <source>
        <dbReference type="SAM" id="Phobius"/>
    </source>
</evidence>
<protein>
    <submittedName>
        <fullName evidence="3">DUF3153 domain-containing protein</fullName>
    </submittedName>
</protein>
<feature type="transmembrane region" description="Helical" evidence="1">
    <location>
        <begin position="222"/>
        <end position="243"/>
    </location>
</feature>
<accession>A0A6M8B3C4</accession>
<organism evidence="3 4">
    <name type="scientific">Thermoleptolyngbya sichuanensis A183</name>
    <dbReference type="NCBI Taxonomy" id="2737172"/>
    <lineage>
        <taxon>Bacteria</taxon>
        <taxon>Bacillati</taxon>
        <taxon>Cyanobacteriota</taxon>
        <taxon>Cyanophyceae</taxon>
        <taxon>Oculatellales</taxon>
        <taxon>Oculatellaceae</taxon>
        <taxon>Thermoleptolyngbya</taxon>
        <taxon>Thermoleptolyngbya sichuanensis</taxon>
    </lineage>
</organism>
<keyword evidence="1" id="KW-0472">Membrane</keyword>
<proteinExistence type="predicted"/>
<sequence length="250" mass="27536">MRRLLPLLLLCLCLTGCIQYDVGITYDSQIHGELVQRIRLDGQIPAARQSTARAWLDGLEQQARKLGGKVRHPSKQESLITIPFNNGKDLAAKFNRFFNPSAEERRQLWGPDLAELPAIAAQMSVRETNLLLVQRNRLSLDLDLRSLAVRGADGRLLVSPGGLLDVDFRLNTPWGVRRVDSTPAAEVGDRGAFPKENRQLAWRLEPGELNHLEAVFWVPSPLGLGTVAIALIVGIGMLIKALLEGDGGVE</sequence>
<dbReference type="EMBL" id="CP053661">
    <property type="protein sequence ID" value="QKD81659.1"/>
    <property type="molecule type" value="Genomic_DNA"/>
</dbReference>
<dbReference type="RefSeq" id="WP_172354056.1">
    <property type="nucleotide sequence ID" value="NZ_CP053661.1"/>
</dbReference>
<keyword evidence="1" id="KW-0812">Transmembrane</keyword>
<dbReference type="AlphaFoldDB" id="A0A6M8B3C4"/>